<dbReference type="InterPro" id="IPR002686">
    <property type="entry name" value="Transposase_17"/>
</dbReference>
<name>A0A098G0T4_9GAMM</name>
<evidence type="ECO:0000313" key="2">
    <source>
        <dbReference type="EMBL" id="CEG55571.1"/>
    </source>
</evidence>
<dbReference type="STRING" id="1212491.LFA_0088"/>
<dbReference type="RefSeq" id="WP_045094434.1">
    <property type="nucleotide sequence ID" value="NZ_LN614827.1"/>
</dbReference>
<accession>A0A098G0T4</accession>
<keyword evidence="3" id="KW-1185">Reference proteome</keyword>
<sequence>MHYRRDYTPGATYFFTVVTFGRRKLFNHPDKIAQLRLAFSDEMARRPFHIDAIVIMPDHLHTIWTLPTDDLDYSIRWRNIKRSFTTTVPQEQRPVVLGSRQRKNEQAIWQRRFWEHRIRDENDFNQHVDYIHYNPVKHGVALRPVDWPYSSIHRYIRNELISPDWGSNPINLSDKIGHE</sequence>
<dbReference type="SMART" id="SM01321">
    <property type="entry name" value="Y1_Tnp"/>
    <property type="match status" value="1"/>
</dbReference>
<dbReference type="AlphaFoldDB" id="A0A098G0T4"/>
<dbReference type="SUPFAM" id="SSF143422">
    <property type="entry name" value="Transposase IS200-like"/>
    <property type="match status" value="1"/>
</dbReference>
<proteinExistence type="predicted"/>
<dbReference type="GO" id="GO:0006313">
    <property type="term" value="P:DNA transposition"/>
    <property type="evidence" value="ECO:0007669"/>
    <property type="project" value="InterPro"/>
</dbReference>
<dbReference type="HOGENOM" id="CLU_068226_6_0_6"/>
<dbReference type="KEGG" id="lfa:LFA_0088"/>
<evidence type="ECO:0000259" key="1">
    <source>
        <dbReference type="SMART" id="SM01321"/>
    </source>
</evidence>
<dbReference type="Proteomes" id="UP000032430">
    <property type="component" value="Chromosome I"/>
</dbReference>
<gene>
    <name evidence="2" type="ORF">LFA_0088</name>
</gene>
<protein>
    <submittedName>
        <fullName evidence="2">Transposase IS200-like</fullName>
    </submittedName>
</protein>
<evidence type="ECO:0000313" key="3">
    <source>
        <dbReference type="Proteomes" id="UP000032430"/>
    </source>
</evidence>
<dbReference type="EMBL" id="LN614827">
    <property type="protein sequence ID" value="CEG55571.1"/>
    <property type="molecule type" value="Genomic_DNA"/>
</dbReference>
<dbReference type="PANTHER" id="PTHR36966">
    <property type="entry name" value="REP-ASSOCIATED TYROSINE TRANSPOSASE"/>
    <property type="match status" value="1"/>
</dbReference>
<dbReference type="OrthoDB" id="9794403at2"/>
<reference evidence="3" key="1">
    <citation type="submission" date="2014-09" db="EMBL/GenBank/DDBJ databases">
        <authorList>
            <person name="Gomez-Valero L."/>
        </authorList>
    </citation>
    <scope>NUCLEOTIDE SEQUENCE [LARGE SCALE GENOMIC DNA]</scope>
    <source>
        <strain evidence="3">ATCC700992</strain>
    </source>
</reference>
<organism evidence="2 3">
    <name type="scientific">Legionella fallonii LLAP-10</name>
    <dbReference type="NCBI Taxonomy" id="1212491"/>
    <lineage>
        <taxon>Bacteria</taxon>
        <taxon>Pseudomonadati</taxon>
        <taxon>Pseudomonadota</taxon>
        <taxon>Gammaproteobacteria</taxon>
        <taxon>Legionellales</taxon>
        <taxon>Legionellaceae</taxon>
        <taxon>Legionella</taxon>
    </lineage>
</organism>
<dbReference type="InterPro" id="IPR052715">
    <property type="entry name" value="RAYT_transposase"/>
</dbReference>
<dbReference type="PANTHER" id="PTHR36966:SF1">
    <property type="entry name" value="REP-ASSOCIATED TYROSINE TRANSPOSASE"/>
    <property type="match status" value="1"/>
</dbReference>
<feature type="domain" description="Transposase IS200-like" evidence="1">
    <location>
        <begin position="8"/>
        <end position="134"/>
    </location>
</feature>
<dbReference type="NCBIfam" id="NF047646">
    <property type="entry name" value="REP_Tyr_transpos"/>
    <property type="match status" value="1"/>
</dbReference>
<dbReference type="Gene3D" id="3.30.70.1290">
    <property type="entry name" value="Transposase IS200-like"/>
    <property type="match status" value="1"/>
</dbReference>
<dbReference type="GO" id="GO:0043565">
    <property type="term" value="F:sequence-specific DNA binding"/>
    <property type="evidence" value="ECO:0007669"/>
    <property type="project" value="TreeGrafter"/>
</dbReference>
<dbReference type="GO" id="GO:0004803">
    <property type="term" value="F:transposase activity"/>
    <property type="evidence" value="ECO:0007669"/>
    <property type="project" value="InterPro"/>
</dbReference>
<dbReference type="InterPro" id="IPR036515">
    <property type="entry name" value="Transposase_17_sf"/>
</dbReference>